<sequence length="273" mass="31155">MTMLQTSRYAVVTMAVGEKYSRLLSFSLNHLRGYAKKCGTDLIVCDEAPDQKFRRSLLSQKLLLPKRYSSYDWIFFVDLDVLISTTAPSVFDCVDDSFAFSASVDNRESKKTALHVWRRPDILEETHRSYFTSRGFQDSELLHGSINGGAFLCRPSVIGKLFEDAYWSDLPETSHEEAIAAYVSQTKGLFKPLDDRFNTQVLHALSAEDPDYAYNFAHGYHFKILKKLHSIMPPALLKSLYPRVYSRFVSDKMKENYILHFAGGYPFLGLPNG</sequence>
<name>A0A8G2F6Q3_DESNO</name>
<evidence type="ECO:0000313" key="2">
    <source>
        <dbReference type="Proteomes" id="UP000199581"/>
    </source>
</evidence>
<dbReference type="Gene3D" id="3.90.550.10">
    <property type="entry name" value="Spore Coat Polysaccharide Biosynthesis Protein SpsA, Chain A"/>
    <property type="match status" value="1"/>
</dbReference>
<comment type="caution">
    <text evidence="1">The sequence shown here is derived from an EMBL/GenBank/DDBJ whole genome shotgun (WGS) entry which is preliminary data.</text>
</comment>
<dbReference type="AlphaFoldDB" id="A0A8G2F6Q3"/>
<dbReference type="InterPro" id="IPR029044">
    <property type="entry name" value="Nucleotide-diphossugar_trans"/>
</dbReference>
<reference evidence="1 2" key="1">
    <citation type="submission" date="2016-10" db="EMBL/GenBank/DDBJ databases">
        <authorList>
            <person name="Varghese N."/>
            <person name="Submissions S."/>
        </authorList>
    </citation>
    <scope>NUCLEOTIDE SEQUENCE [LARGE SCALE GENOMIC DNA]</scope>
    <source>
        <strain evidence="1 2">DSM 1741</strain>
    </source>
</reference>
<keyword evidence="2" id="KW-1185">Reference proteome</keyword>
<protein>
    <recommendedName>
        <fullName evidence="3">Nucleotide-diphospho-sugar transferase</fullName>
    </recommendedName>
</protein>
<organism evidence="1 2">
    <name type="scientific">Desulfomicrobium norvegicum (strain DSM 1741 / NCIMB 8310)</name>
    <name type="common">Desulfovibrio baculatus (strain Norway 4)</name>
    <name type="synonym">Desulfovibrio desulfuricans (strain Norway 4)</name>
    <dbReference type="NCBI Taxonomy" id="52561"/>
    <lineage>
        <taxon>Bacteria</taxon>
        <taxon>Pseudomonadati</taxon>
        <taxon>Thermodesulfobacteriota</taxon>
        <taxon>Desulfovibrionia</taxon>
        <taxon>Desulfovibrionales</taxon>
        <taxon>Desulfomicrobiaceae</taxon>
        <taxon>Desulfomicrobium</taxon>
    </lineage>
</organism>
<accession>A0A8G2F6Q3</accession>
<dbReference type="Proteomes" id="UP000199581">
    <property type="component" value="Unassembled WGS sequence"/>
</dbReference>
<dbReference type="EMBL" id="FOTO01000002">
    <property type="protein sequence ID" value="SFL47076.1"/>
    <property type="molecule type" value="Genomic_DNA"/>
</dbReference>
<evidence type="ECO:0000313" key="1">
    <source>
        <dbReference type="EMBL" id="SFL47076.1"/>
    </source>
</evidence>
<dbReference type="SUPFAM" id="SSF53448">
    <property type="entry name" value="Nucleotide-diphospho-sugar transferases"/>
    <property type="match status" value="1"/>
</dbReference>
<gene>
    <name evidence="1" type="ORF">SAMN05421830_102319</name>
</gene>
<proteinExistence type="predicted"/>
<evidence type="ECO:0008006" key="3">
    <source>
        <dbReference type="Google" id="ProtNLM"/>
    </source>
</evidence>